<dbReference type="PANTHER" id="PTHR20994">
    <property type="entry name" value="ER MEMBRANE PROTEIN COMPLEX SUBUNIT 6"/>
    <property type="match status" value="1"/>
</dbReference>
<name>A0A7S3L609_9STRA</name>
<protein>
    <recommendedName>
        <fullName evidence="3">ER membrane protein complex subunit 6</fullName>
    </recommendedName>
</protein>
<evidence type="ECO:0000256" key="9">
    <source>
        <dbReference type="SAM" id="Phobius"/>
    </source>
</evidence>
<keyword evidence="5" id="KW-0256">Endoplasmic reticulum</keyword>
<dbReference type="InterPro" id="IPR008504">
    <property type="entry name" value="Emc6"/>
</dbReference>
<accession>A0A7S3L609</accession>
<dbReference type="GO" id="GO:0000045">
    <property type="term" value="P:autophagosome assembly"/>
    <property type="evidence" value="ECO:0007669"/>
    <property type="project" value="TreeGrafter"/>
</dbReference>
<feature type="region of interest" description="Disordered" evidence="8">
    <location>
        <begin position="1"/>
        <end position="21"/>
    </location>
</feature>
<dbReference type="InterPro" id="IPR029008">
    <property type="entry name" value="EMC6-like"/>
</dbReference>
<evidence type="ECO:0000256" key="3">
    <source>
        <dbReference type="ARBA" id="ARBA00020827"/>
    </source>
</evidence>
<evidence type="ECO:0000256" key="1">
    <source>
        <dbReference type="ARBA" id="ARBA00004477"/>
    </source>
</evidence>
<organism evidence="10">
    <name type="scientific">Amphora coffeiformis</name>
    <dbReference type="NCBI Taxonomy" id="265554"/>
    <lineage>
        <taxon>Eukaryota</taxon>
        <taxon>Sar</taxon>
        <taxon>Stramenopiles</taxon>
        <taxon>Ochrophyta</taxon>
        <taxon>Bacillariophyta</taxon>
        <taxon>Bacillariophyceae</taxon>
        <taxon>Bacillariophycidae</taxon>
        <taxon>Thalassiophysales</taxon>
        <taxon>Catenulaceae</taxon>
        <taxon>Amphora</taxon>
    </lineage>
</organism>
<keyword evidence="4 9" id="KW-0812">Transmembrane</keyword>
<reference evidence="10" key="1">
    <citation type="submission" date="2021-01" db="EMBL/GenBank/DDBJ databases">
        <authorList>
            <person name="Corre E."/>
            <person name="Pelletier E."/>
            <person name="Niang G."/>
            <person name="Scheremetjew M."/>
            <person name="Finn R."/>
            <person name="Kale V."/>
            <person name="Holt S."/>
            <person name="Cochrane G."/>
            <person name="Meng A."/>
            <person name="Brown T."/>
            <person name="Cohen L."/>
        </authorList>
    </citation>
    <scope>NUCLEOTIDE SEQUENCE</scope>
    <source>
        <strain evidence="10">CCMP127</strain>
    </source>
</reference>
<evidence type="ECO:0000256" key="7">
    <source>
        <dbReference type="ARBA" id="ARBA00023136"/>
    </source>
</evidence>
<dbReference type="PANTHER" id="PTHR20994:SF0">
    <property type="entry name" value="ER MEMBRANE PROTEIN COMPLEX SUBUNIT 6"/>
    <property type="match status" value="1"/>
</dbReference>
<evidence type="ECO:0000256" key="2">
    <source>
        <dbReference type="ARBA" id="ARBA00009436"/>
    </source>
</evidence>
<dbReference type="EMBL" id="HBIM01012848">
    <property type="protein sequence ID" value="CAE0413230.1"/>
    <property type="molecule type" value="Transcribed_RNA"/>
</dbReference>
<evidence type="ECO:0000313" key="10">
    <source>
        <dbReference type="EMBL" id="CAE0413230.1"/>
    </source>
</evidence>
<comment type="subcellular location">
    <subcellularLocation>
        <location evidence="1">Endoplasmic reticulum membrane</location>
        <topology evidence="1">Multi-pass membrane protein</topology>
    </subcellularLocation>
</comment>
<keyword evidence="6 9" id="KW-1133">Transmembrane helix</keyword>
<proteinExistence type="inferred from homology"/>
<evidence type="ECO:0000256" key="5">
    <source>
        <dbReference type="ARBA" id="ARBA00022824"/>
    </source>
</evidence>
<dbReference type="GO" id="GO:0034975">
    <property type="term" value="P:protein folding in endoplasmic reticulum"/>
    <property type="evidence" value="ECO:0007669"/>
    <property type="project" value="TreeGrafter"/>
</dbReference>
<feature type="transmembrane region" description="Helical" evidence="9">
    <location>
        <begin position="98"/>
        <end position="124"/>
    </location>
</feature>
<gene>
    <name evidence="10" type="ORF">ACOF00016_LOCUS10487</name>
</gene>
<dbReference type="GO" id="GO:0072546">
    <property type="term" value="C:EMC complex"/>
    <property type="evidence" value="ECO:0007669"/>
    <property type="project" value="InterPro"/>
</dbReference>
<sequence>MMGDPMADLGGSSLDKKDNQSLTTTKEVADPLVLGTNLLRIDRIRSVMGIASGVVAGIGGLTGLVGFFYFLCLHVFVCFAIWAWKMNFNLQAYTKQTWFAYLTTSLQPTALSFTLFWTLFYGLVYLY</sequence>
<evidence type="ECO:0000256" key="8">
    <source>
        <dbReference type="SAM" id="MobiDB-lite"/>
    </source>
</evidence>
<comment type="similarity">
    <text evidence="2">Belongs to the EMC6 family.</text>
</comment>
<evidence type="ECO:0000256" key="6">
    <source>
        <dbReference type="ARBA" id="ARBA00022989"/>
    </source>
</evidence>
<dbReference type="AlphaFoldDB" id="A0A7S3L609"/>
<keyword evidence="7 9" id="KW-0472">Membrane</keyword>
<dbReference type="Pfam" id="PF07019">
    <property type="entry name" value="EMC6"/>
    <property type="match status" value="1"/>
</dbReference>
<evidence type="ECO:0000256" key="4">
    <source>
        <dbReference type="ARBA" id="ARBA00022692"/>
    </source>
</evidence>